<feature type="compositionally biased region" description="Polar residues" evidence="1">
    <location>
        <begin position="164"/>
        <end position="177"/>
    </location>
</feature>
<gene>
    <name evidence="2" type="ORF">ROHU_009211</name>
</gene>
<dbReference type="Proteomes" id="UP000290572">
    <property type="component" value="Unassembled WGS sequence"/>
</dbReference>
<dbReference type="AlphaFoldDB" id="A0A498M3T0"/>
<accession>A0A498M3T0</accession>
<dbReference type="EMBL" id="QBIY01012920">
    <property type="protein sequence ID" value="RXN14126.1"/>
    <property type="molecule type" value="Genomic_DNA"/>
</dbReference>
<sequence>MGRTEAELMRQRTKMELVGQKTKGSHHQTWSLMDEDPRWRQGDWRAMGNPWDAGPRGASGTEYQAGAGWTEDQDGASMTKDHGKPKRGKTKGSQWEGGPRQSWWDRGPNGASGKSRPREMETQGGTIVIGGISGMKDQEEPVGQSAKEQLVGQRTKKEPEGPKTQRSQWDGGTRWSQ</sequence>
<evidence type="ECO:0000313" key="3">
    <source>
        <dbReference type="Proteomes" id="UP000290572"/>
    </source>
</evidence>
<comment type="caution">
    <text evidence="2">The sequence shown here is derived from an EMBL/GenBank/DDBJ whole genome shotgun (WGS) entry which is preliminary data.</text>
</comment>
<evidence type="ECO:0000313" key="2">
    <source>
        <dbReference type="EMBL" id="RXN14126.1"/>
    </source>
</evidence>
<proteinExistence type="predicted"/>
<feature type="compositionally biased region" description="Basic and acidic residues" evidence="1">
    <location>
        <begin position="1"/>
        <end position="15"/>
    </location>
</feature>
<protein>
    <submittedName>
        <fullName evidence="2">Uncharacterized protein</fullName>
    </submittedName>
</protein>
<reference evidence="2 3" key="1">
    <citation type="submission" date="2018-03" db="EMBL/GenBank/DDBJ databases">
        <title>Draft genome sequence of Rohu Carp (Labeo rohita).</title>
        <authorList>
            <person name="Das P."/>
            <person name="Kushwaha B."/>
            <person name="Joshi C.G."/>
            <person name="Kumar D."/>
            <person name="Nagpure N.S."/>
            <person name="Sahoo L."/>
            <person name="Das S.P."/>
            <person name="Bit A."/>
            <person name="Patnaik S."/>
            <person name="Meher P.K."/>
            <person name="Jayasankar P."/>
            <person name="Koringa P.G."/>
            <person name="Patel N.V."/>
            <person name="Hinsu A.T."/>
            <person name="Kumar R."/>
            <person name="Pandey M."/>
            <person name="Agarwal S."/>
            <person name="Srivastava S."/>
            <person name="Singh M."/>
            <person name="Iquebal M.A."/>
            <person name="Jaiswal S."/>
            <person name="Angadi U.B."/>
            <person name="Kumar N."/>
            <person name="Raza M."/>
            <person name="Shah T.M."/>
            <person name="Rai A."/>
            <person name="Jena J.K."/>
        </authorList>
    </citation>
    <scope>NUCLEOTIDE SEQUENCE [LARGE SCALE GENOMIC DNA]</scope>
    <source>
        <strain evidence="2">DASCIFA01</strain>
        <tissue evidence="2">Testis</tissue>
    </source>
</reference>
<evidence type="ECO:0000256" key="1">
    <source>
        <dbReference type="SAM" id="MobiDB-lite"/>
    </source>
</evidence>
<keyword evidence="3" id="KW-1185">Reference proteome</keyword>
<name>A0A498M3T0_LABRO</name>
<organism evidence="2 3">
    <name type="scientific">Labeo rohita</name>
    <name type="common">Indian major carp</name>
    <name type="synonym">Cyprinus rohita</name>
    <dbReference type="NCBI Taxonomy" id="84645"/>
    <lineage>
        <taxon>Eukaryota</taxon>
        <taxon>Metazoa</taxon>
        <taxon>Chordata</taxon>
        <taxon>Craniata</taxon>
        <taxon>Vertebrata</taxon>
        <taxon>Euteleostomi</taxon>
        <taxon>Actinopterygii</taxon>
        <taxon>Neopterygii</taxon>
        <taxon>Teleostei</taxon>
        <taxon>Ostariophysi</taxon>
        <taxon>Cypriniformes</taxon>
        <taxon>Cyprinidae</taxon>
        <taxon>Labeoninae</taxon>
        <taxon>Labeonini</taxon>
        <taxon>Labeo</taxon>
    </lineage>
</organism>
<feature type="region of interest" description="Disordered" evidence="1">
    <location>
        <begin position="1"/>
        <end position="177"/>
    </location>
</feature>